<proteinExistence type="predicted"/>
<evidence type="ECO:0008006" key="3">
    <source>
        <dbReference type="Google" id="ProtNLM"/>
    </source>
</evidence>
<dbReference type="EMBL" id="JASCTH010000001">
    <property type="protein sequence ID" value="MDI6097126.1"/>
    <property type="molecule type" value="Genomic_DNA"/>
</dbReference>
<dbReference type="RefSeq" id="WP_282756343.1">
    <property type="nucleotide sequence ID" value="NZ_JASCTH010000001.1"/>
</dbReference>
<evidence type="ECO:0000313" key="2">
    <source>
        <dbReference type="Proteomes" id="UP001241758"/>
    </source>
</evidence>
<dbReference type="Proteomes" id="UP001241758">
    <property type="component" value="Unassembled WGS sequence"/>
</dbReference>
<sequence length="159" mass="17211">MGVLHDYFRAPDAAAVVDLMDRHDADSPATVEGWPTGVVEAKGIDAGVALGQLIGFILDEPWTAGLVGGRLIWPAEQDPDLLTAHEGPWVEELGDRARDALAGLGDARIPELAARWARIEELRWPGAPDDVLVPCLTELVTLAGEARDAGEHLYCWTWL</sequence>
<protein>
    <recommendedName>
        <fullName evidence="3">DUF4253 domain-containing protein</fullName>
    </recommendedName>
</protein>
<comment type="caution">
    <text evidence="1">The sequence shown here is derived from an EMBL/GenBank/DDBJ whole genome shotgun (WGS) entry which is preliminary data.</text>
</comment>
<evidence type="ECO:0000313" key="1">
    <source>
        <dbReference type="EMBL" id="MDI6097126.1"/>
    </source>
</evidence>
<reference evidence="1 2" key="1">
    <citation type="submission" date="2023-05" db="EMBL/GenBank/DDBJ databases">
        <title>Actinoplanes sp. NEAU-A12 genome sequencing.</title>
        <authorList>
            <person name="Wang Z.-S."/>
        </authorList>
    </citation>
    <scope>NUCLEOTIDE SEQUENCE [LARGE SCALE GENOMIC DNA]</scope>
    <source>
        <strain evidence="1 2">NEAU-A12</strain>
    </source>
</reference>
<organism evidence="1 2">
    <name type="scientific">Actinoplanes sandaracinus</name>
    <dbReference type="NCBI Taxonomy" id="3045177"/>
    <lineage>
        <taxon>Bacteria</taxon>
        <taxon>Bacillati</taxon>
        <taxon>Actinomycetota</taxon>
        <taxon>Actinomycetes</taxon>
        <taxon>Micromonosporales</taxon>
        <taxon>Micromonosporaceae</taxon>
        <taxon>Actinoplanes</taxon>
    </lineage>
</organism>
<name>A0ABT6WBP3_9ACTN</name>
<accession>A0ABT6WBP3</accession>
<keyword evidence="2" id="KW-1185">Reference proteome</keyword>
<gene>
    <name evidence="1" type="ORF">QLQ12_00700</name>
</gene>